<dbReference type="EMBL" id="VJMH01006975">
    <property type="protein sequence ID" value="KAF0686770.1"/>
    <property type="molecule type" value="Genomic_DNA"/>
</dbReference>
<keyword evidence="4" id="KW-1185">Reference proteome</keyword>
<dbReference type="PROSITE" id="PS00028">
    <property type="entry name" value="ZINC_FINGER_C2H2_1"/>
    <property type="match status" value="1"/>
</dbReference>
<feature type="domain" description="C2H2-type" evidence="1">
    <location>
        <begin position="92"/>
        <end position="112"/>
    </location>
</feature>
<dbReference type="AlphaFoldDB" id="A0A485LIX3"/>
<reference evidence="2" key="2">
    <citation type="submission" date="2019-06" db="EMBL/GenBank/DDBJ databases">
        <title>Genomics analysis of Aphanomyces spp. identifies a new class of oomycete effector associated with host adaptation.</title>
        <authorList>
            <person name="Gaulin E."/>
        </authorList>
    </citation>
    <scope>NUCLEOTIDE SEQUENCE</scope>
    <source>
        <strain evidence="2">CBS 578.67</strain>
    </source>
</reference>
<proteinExistence type="predicted"/>
<dbReference type="OrthoDB" id="66990at2759"/>
<evidence type="ECO:0000313" key="3">
    <source>
        <dbReference type="EMBL" id="VFT98104.1"/>
    </source>
</evidence>
<organism evidence="3 4">
    <name type="scientific">Aphanomyces stellatus</name>
    <dbReference type="NCBI Taxonomy" id="120398"/>
    <lineage>
        <taxon>Eukaryota</taxon>
        <taxon>Sar</taxon>
        <taxon>Stramenopiles</taxon>
        <taxon>Oomycota</taxon>
        <taxon>Saprolegniomycetes</taxon>
        <taxon>Saprolegniales</taxon>
        <taxon>Verrucalvaceae</taxon>
        <taxon>Aphanomyces</taxon>
    </lineage>
</organism>
<dbReference type="Proteomes" id="UP000332933">
    <property type="component" value="Unassembled WGS sequence"/>
</dbReference>
<sequence>MYKASLVMKKQRPVQASGDECTCGCHHQQANQSDNPNNICYHFVDQPSVKSQSIVVGGRRVPYFAHQRAHLKQSRSMQLVCLSPIREDTFDCEHCHSTVFSTDHTTKHVALHRSRSTHRLHHDLGLC</sequence>
<evidence type="ECO:0000259" key="1">
    <source>
        <dbReference type="PROSITE" id="PS00028"/>
    </source>
</evidence>
<gene>
    <name evidence="3" type="primary">Aste57867_21433</name>
    <name evidence="2" type="ORF">As57867_021364</name>
    <name evidence="3" type="ORF">ASTE57867_21433</name>
</gene>
<evidence type="ECO:0000313" key="2">
    <source>
        <dbReference type="EMBL" id="KAF0686770.1"/>
    </source>
</evidence>
<name>A0A485LIX3_9STRA</name>
<protein>
    <submittedName>
        <fullName evidence="3">Aste57867_21433 protein</fullName>
    </submittedName>
</protein>
<dbReference type="InterPro" id="IPR013087">
    <property type="entry name" value="Znf_C2H2_type"/>
</dbReference>
<accession>A0A485LIX3</accession>
<reference evidence="3 4" key="1">
    <citation type="submission" date="2019-03" db="EMBL/GenBank/DDBJ databases">
        <authorList>
            <person name="Gaulin E."/>
            <person name="Dumas B."/>
        </authorList>
    </citation>
    <scope>NUCLEOTIDE SEQUENCE [LARGE SCALE GENOMIC DNA]</scope>
    <source>
        <strain evidence="3">CBS 568.67</strain>
    </source>
</reference>
<dbReference type="EMBL" id="CAADRA010007001">
    <property type="protein sequence ID" value="VFT98104.1"/>
    <property type="molecule type" value="Genomic_DNA"/>
</dbReference>
<evidence type="ECO:0000313" key="4">
    <source>
        <dbReference type="Proteomes" id="UP000332933"/>
    </source>
</evidence>